<dbReference type="EMBL" id="AE014296">
    <property type="protein sequence ID" value="AAF50689.2"/>
    <property type="molecule type" value="Genomic_DNA"/>
</dbReference>
<dbReference type="InParanoid" id="Q9VRU7"/>
<dbReference type="Proteomes" id="UP000000803">
    <property type="component" value="Chromosome 3L"/>
</dbReference>
<reference evidence="4 6" key="3">
    <citation type="journal article" date="2002" name="Genome Biol.">
        <title>Annotation of the Drosophila melanogaster euchromatic genome: a systematic review.</title>
        <authorList>
            <person name="Misra S."/>
            <person name="Crosby M.A."/>
            <person name="Mungall C.J."/>
            <person name="Matthews B.B."/>
            <person name="Campbell K.S."/>
            <person name="Hradecky P."/>
            <person name="Huang Y."/>
            <person name="Kaminker J.S."/>
            <person name="Millburn G.H."/>
            <person name="Prochnik S.E."/>
            <person name="Smith C.D."/>
            <person name="Tupy J.L."/>
            <person name="Whitfied E.J."/>
            <person name="Bayraktaroglu L."/>
            <person name="Berman B.P."/>
            <person name="Bettencourt B.R."/>
            <person name="Celniker S.E."/>
            <person name="de Grey A.D."/>
            <person name="Drysdale R.A."/>
            <person name="Harris N.L."/>
            <person name="Richter J."/>
            <person name="Russo S."/>
            <person name="Schroeder A.J."/>
            <person name="Shu S.Q."/>
            <person name="Stapleton M."/>
            <person name="Yamada C."/>
            <person name="Ashburner M."/>
            <person name="Gelbart W.M."/>
            <person name="Rubin G.M."/>
            <person name="Lewis S.E."/>
        </authorList>
    </citation>
    <scope>GENOME REANNOTATION</scope>
    <source>
        <strain evidence="6">Berkeley</strain>
    </source>
</reference>
<sequence length="117" mass="12830">MAGLTLLFGLILVSFCACSSNATDTAQILRYDNENMDSDGYAFSFETSDGISREERATLKNPGTPEEAIAIQGSVHWVGPDGIHYKLNYLADENGFQAQGEHLPQVEHSSRDRFGLC</sequence>
<reference evidence="4 6" key="11">
    <citation type="journal article" date="2015" name="Genome Res.">
        <title>The Release 6 reference sequence of the Drosophila melanogaster genome.</title>
        <authorList>
            <person name="Hoskins R.A."/>
            <person name="Carlson J.W."/>
            <person name="Wan K.H."/>
            <person name="Park S."/>
            <person name="Mendez I."/>
            <person name="Galle S.E."/>
            <person name="Booth B.W."/>
            <person name="Pfeiffer B.D."/>
            <person name="George R.A."/>
            <person name="Svirskas R."/>
            <person name="Krzywinski M."/>
            <person name="Schein J."/>
            <person name="Accardo M.C."/>
            <person name="Damia E."/>
            <person name="Messina G."/>
            <person name="Mendez-Lago M."/>
            <person name="de Pablos B."/>
            <person name="Demakova O.V."/>
            <person name="Andreyeva E.N."/>
            <person name="Boldyreva L.V."/>
            <person name="Marra M."/>
            <person name="Carvalho A.B."/>
            <person name="Dimitri P."/>
            <person name="Villasante A."/>
            <person name="Zhimulev I.F."/>
            <person name="Rubin G.M."/>
            <person name="Karpen G.H."/>
            <person name="Celniker S.E."/>
        </authorList>
    </citation>
    <scope>NUCLEOTIDE SEQUENCE [LARGE SCALE GENOMIC DNA]</scope>
    <source>
        <strain evidence="6">Berkeley</strain>
    </source>
</reference>
<dbReference type="OMA" id="YAFYYET"/>
<reference evidence="4 6" key="4">
    <citation type="journal article" date="2002" name="Genome Biol.">
        <title>The transposable elements of the Drosophila melanogaster euchromatin: a genomics perspective.</title>
        <authorList>
            <person name="Kaminker J.S."/>
            <person name="Bergman C.M."/>
            <person name="Kronmiller B."/>
            <person name="Carlson J."/>
            <person name="Svirskas R."/>
            <person name="Patel S."/>
            <person name="Frise E."/>
            <person name="Wheeler D.A."/>
            <person name="Lewis S.E."/>
            <person name="Rubin G.M."/>
            <person name="Ashburner M."/>
            <person name="Celniker S.E."/>
        </authorList>
    </citation>
    <scope>NUCLEOTIDE SEQUENCE [LARGE SCALE GENOMIC DNA]</scope>
    <source>
        <strain evidence="6">Berkeley</strain>
    </source>
</reference>
<keyword evidence="3" id="KW-0732">Signal</keyword>
<dbReference type="PhylomeDB" id="Q9VRU7"/>
<dbReference type="GO" id="GO:0008010">
    <property type="term" value="F:structural constituent of chitin-based larval cuticle"/>
    <property type="evidence" value="ECO:0000255"/>
    <property type="project" value="FlyBase"/>
</dbReference>
<dbReference type="BioGRID-ORCS" id="38706">
    <property type="hits" value="0 hits in 1 CRISPR screen"/>
</dbReference>
<dbReference type="VEuPathDB" id="VectorBase:FBgn0052404"/>
<reference evidence="4 6" key="10">
    <citation type="journal article" date="2015" name="G3 (Bethesda)">
        <title>Gene Model Annotations for Drosophila melanogaster: The Rule-Benders.</title>
        <authorList>
            <consortium name="FlyBase Consortium"/>
            <person name="Crosby M.A."/>
            <person name="Gramates L.S."/>
            <person name="Dos Santos G."/>
            <person name="Matthews B.B."/>
            <person name="St Pierre S.E."/>
            <person name="Zhou P."/>
            <person name="Schroeder A.J."/>
            <person name="Falls K."/>
            <person name="Emmert D.B."/>
            <person name="Russo S.M."/>
            <person name="Gelbart W.M."/>
            <person name="null"/>
        </authorList>
    </citation>
    <scope>NUCLEOTIDE SEQUENCE [LARGE SCALE GENOMIC DNA]</scope>
    <source>
        <strain evidence="6">Berkeley</strain>
    </source>
</reference>
<organism evidence="4 6">
    <name type="scientific">Drosophila melanogaster</name>
    <name type="common">Fruit fly</name>
    <dbReference type="NCBI Taxonomy" id="7227"/>
    <lineage>
        <taxon>Eukaryota</taxon>
        <taxon>Metazoa</taxon>
        <taxon>Ecdysozoa</taxon>
        <taxon>Arthropoda</taxon>
        <taxon>Hexapoda</taxon>
        <taxon>Insecta</taxon>
        <taxon>Pterygota</taxon>
        <taxon>Neoptera</taxon>
        <taxon>Endopterygota</taxon>
        <taxon>Diptera</taxon>
        <taxon>Brachycera</taxon>
        <taxon>Muscomorpha</taxon>
        <taxon>Ephydroidea</taxon>
        <taxon>Drosophilidae</taxon>
        <taxon>Drosophila</taxon>
        <taxon>Sophophora</taxon>
    </lineage>
</organism>
<dbReference type="OrthoDB" id="7255276at2759"/>
<protein>
    <submittedName>
        <fullName evidence="4">Cuticular protein 65Aw, isoform A</fullName>
    </submittedName>
</protein>
<evidence type="ECO:0000313" key="4">
    <source>
        <dbReference type="EMBL" id="AAF50689.2"/>
    </source>
</evidence>
<dbReference type="PaxDb" id="7227-FBpp0076731"/>
<evidence type="ECO:0000313" key="6">
    <source>
        <dbReference type="Proteomes" id="UP000000803"/>
    </source>
</evidence>
<dbReference type="CTD" id="38706"/>
<dbReference type="PROSITE" id="PS00233">
    <property type="entry name" value="CHIT_BIND_RR_1"/>
    <property type="match status" value="1"/>
</dbReference>
<dbReference type="UCSC" id="CG32404-RA">
    <property type="organism name" value="d. melanogaster"/>
</dbReference>
<reference evidence="4 6" key="7">
    <citation type="journal article" date="2007" name="Science">
        <title>The Release 5.1 annotation of Drosophila melanogaster heterochromatin.</title>
        <authorList>
            <person name="Smith C.D."/>
            <person name="Shu S."/>
            <person name="Mungall C.J."/>
            <person name="Karpen G.H."/>
        </authorList>
    </citation>
    <scope>NUCLEOTIDE SEQUENCE [LARGE SCALE GENOMIC DNA]</scope>
    <source>
        <strain evidence="6">Berkeley</strain>
    </source>
</reference>
<accession>Q9VRU7</accession>
<dbReference type="ExpressionAtlas" id="Q9VRU7">
    <property type="expression patterns" value="baseline and differential"/>
</dbReference>
<dbReference type="InterPro" id="IPR000618">
    <property type="entry name" value="Insect_cuticle"/>
</dbReference>
<dbReference type="InterPro" id="IPR050468">
    <property type="entry name" value="Cuticle_Struct_Prot"/>
</dbReference>
<reference evidence="4 6" key="1">
    <citation type="journal article" date="2000" name="Science">
        <title>The genome sequence of Drosophila melanogaster.</title>
        <authorList>
            <person name="Adams M.D."/>
            <person name="Celniker S.E."/>
            <person name="Holt R.A."/>
            <person name="Evans C.A."/>
            <person name="Gocayne J.D."/>
            <person name="Amanatides P.G."/>
            <person name="Scherer S.E."/>
            <person name="Li P.W."/>
            <person name="Hoskins R.A."/>
            <person name="Galle R.F."/>
            <person name="George R.A."/>
            <person name="Lewis S.E."/>
            <person name="Richards S."/>
            <person name="Ashburner M."/>
            <person name="Henderson S.N."/>
            <person name="Sutton G.G."/>
            <person name="Wortman J.R."/>
            <person name="Yandell M.D."/>
            <person name="Zhang Q."/>
            <person name="Chen L.X."/>
            <person name="Brandon R.C."/>
            <person name="Rogers Y.H."/>
            <person name="Blazej R.G."/>
            <person name="Champe M."/>
            <person name="Pfeiffer B.D."/>
            <person name="Wan K.H."/>
            <person name="Doyle C."/>
            <person name="Baxter E.G."/>
            <person name="Helt G."/>
            <person name="Nelson C.R."/>
            <person name="Gabor G.L."/>
            <person name="Abril J.F."/>
            <person name="Agbayani A."/>
            <person name="An H.J."/>
            <person name="Andrews-Pfannkoch C."/>
            <person name="Baldwin D."/>
            <person name="Ballew R.M."/>
            <person name="Basu A."/>
            <person name="Baxendale J."/>
            <person name="Bayraktaroglu L."/>
            <person name="Beasley E.M."/>
            <person name="Beeson K.Y."/>
            <person name="Benos P.V."/>
            <person name="Berman B.P."/>
            <person name="Bhandari D."/>
            <person name="Bolshakov S."/>
            <person name="Borkova D."/>
            <person name="Botchan M.R."/>
            <person name="Bouck J."/>
            <person name="Brokstein P."/>
            <person name="Brottier P."/>
            <person name="Burtis K.C."/>
            <person name="Busam D.A."/>
            <person name="Butler H."/>
            <person name="Cadieu E."/>
            <person name="Center A."/>
            <person name="Chandra I."/>
            <person name="Cherry J.M."/>
            <person name="Cawley S."/>
            <person name="Dahlke C."/>
            <person name="Davenport L.B."/>
            <person name="Davies P."/>
            <person name="de Pablos B."/>
            <person name="Delcher A."/>
            <person name="Deng Z."/>
            <person name="Mays A.D."/>
            <person name="Dew I."/>
            <person name="Dietz S.M."/>
            <person name="Dodson K."/>
            <person name="Doup L.E."/>
            <person name="Downes M."/>
            <person name="Dugan-Rocha S."/>
            <person name="Dunkov B.C."/>
            <person name="Dunn P."/>
            <person name="Durbin K.J."/>
            <person name="Evangelista C.C."/>
            <person name="Ferraz C."/>
            <person name="Ferriera S."/>
            <person name="Fleischmann W."/>
            <person name="Fosler C."/>
            <person name="Gabrielian A.E."/>
            <person name="Garg N.S."/>
            <person name="Gelbart W.M."/>
            <person name="Glasser K."/>
            <person name="Glodek A."/>
            <person name="Gong F."/>
            <person name="Gorrell J.H."/>
            <person name="Gu Z."/>
            <person name="Guan P."/>
            <person name="Harris M."/>
            <person name="Harris N.L."/>
            <person name="Harvey D."/>
            <person name="Heiman T.J."/>
            <person name="Hernandez J.R."/>
            <person name="Houck J."/>
            <person name="Hostin D."/>
            <person name="Houston K.A."/>
            <person name="Howland T.J."/>
            <person name="Wei M.H."/>
            <person name="Ibegwam C."/>
            <person name="Jalali M."/>
            <person name="Kalush F."/>
            <person name="Karpen G.H."/>
            <person name="Ke Z."/>
            <person name="Kennison J.A."/>
            <person name="Ketchum K.A."/>
            <person name="Kimmel B.E."/>
            <person name="Kodira C.D."/>
            <person name="Kraft C."/>
            <person name="Kravitz S."/>
            <person name="Kulp D."/>
            <person name="Lai Z."/>
            <person name="Lasko P."/>
            <person name="Lei Y."/>
            <person name="Levitsky A.A."/>
            <person name="Li J."/>
            <person name="Li Z."/>
            <person name="Liang Y."/>
            <person name="Lin X."/>
            <person name="Liu X."/>
            <person name="Mattei B."/>
            <person name="McIntosh T.C."/>
            <person name="McLeod M.P."/>
            <person name="McPherson D."/>
            <person name="Merkulov G."/>
            <person name="Milshina N.V."/>
            <person name="Mobarry C."/>
            <person name="Morris J."/>
            <person name="Moshrefi A."/>
            <person name="Mount S.M."/>
            <person name="Moy M."/>
            <person name="Murphy B."/>
            <person name="Murphy L."/>
            <person name="Muzny D.M."/>
            <person name="Nelson D.L."/>
            <person name="Nelson D.R."/>
            <person name="Nelson K.A."/>
            <person name="Nixon K."/>
            <person name="Nusskern D.R."/>
            <person name="Pacleb J.M."/>
            <person name="Palazzolo M."/>
            <person name="Pittman G.S."/>
            <person name="Pan S."/>
            <person name="Pollard J."/>
            <person name="Puri V."/>
            <person name="Reese M.G."/>
            <person name="Reinert K."/>
            <person name="Remington K."/>
            <person name="Saunders R.D."/>
            <person name="Scheeler F."/>
            <person name="Shen H."/>
            <person name="Shue B.C."/>
            <person name="Siden-Kiamos I."/>
            <person name="Simpson M."/>
            <person name="Skupski M.P."/>
            <person name="Smith T."/>
            <person name="Spier E."/>
            <person name="Spradling A.C."/>
            <person name="Stapleton M."/>
            <person name="Strong R."/>
            <person name="Sun E."/>
            <person name="Svirskas R."/>
            <person name="Tector C."/>
            <person name="Turner R."/>
            <person name="Venter E."/>
            <person name="Wang A.H."/>
            <person name="Wang X."/>
            <person name="Wang Z.Y."/>
            <person name="Wassarman D.A."/>
            <person name="Weinstock G.M."/>
            <person name="Weissenbach J."/>
            <person name="Williams S.M."/>
            <person name="WoodageT"/>
            <person name="Worley K.C."/>
            <person name="Wu D."/>
            <person name="Yang S."/>
            <person name="Yao Q.A."/>
            <person name="Ye J."/>
            <person name="Yeh R.F."/>
            <person name="Zaveri J.S."/>
            <person name="Zhan M."/>
            <person name="Zhang G."/>
            <person name="Zhao Q."/>
            <person name="Zheng L."/>
            <person name="Zheng X.H."/>
            <person name="Zhong F.N."/>
            <person name="Zhong W."/>
            <person name="Zhou X."/>
            <person name="Zhu S."/>
            <person name="Zhu X."/>
            <person name="Smith H.O."/>
            <person name="Gibbs R.A."/>
            <person name="Myers E.W."/>
            <person name="Rubin G.M."/>
            <person name="Venter J.C."/>
        </authorList>
    </citation>
    <scope>NUCLEOTIDE SEQUENCE [LARGE SCALE GENOMIC DNA]</scope>
    <source>
        <strain evidence="6">Berkeley</strain>
    </source>
</reference>
<evidence type="ECO:0000256" key="3">
    <source>
        <dbReference type="SAM" id="SignalP"/>
    </source>
</evidence>
<reference evidence="4 6" key="5">
    <citation type="journal article" date="2002" name="Genome Biol.">
        <title>Heterochromatic sequences in a Drosophila whole-genome shotgun assembly.</title>
        <authorList>
            <person name="Hoskins R.A."/>
            <person name="Smith C.D."/>
            <person name="Carlson J.W."/>
            <person name="Carvalho A.B."/>
            <person name="Halpern A."/>
            <person name="Kaminker J.S."/>
            <person name="Kennedy C."/>
            <person name="Mungall C.J."/>
            <person name="Sullivan B.A."/>
            <person name="Sutton G.G."/>
            <person name="Yasuhara J.C."/>
            <person name="Wakimoto B.T."/>
            <person name="Myers E.W."/>
            <person name="Celniker S.E."/>
            <person name="Rubin G.M."/>
            <person name="Karpen G.H."/>
        </authorList>
    </citation>
    <scope>NUCLEOTIDE SEQUENCE [LARGE SCALE GENOMIC DNA]</scope>
    <source>
        <strain evidence="6">Berkeley</strain>
    </source>
</reference>
<reference evidence="4 6" key="6">
    <citation type="journal article" date="2005" name="PLoS Comput. Biol.">
        <title>Combined evidence annotation of transposable elements in genome sequences.</title>
        <authorList>
            <person name="Quesneville H."/>
            <person name="Bergman C.M."/>
            <person name="Andrieu O."/>
            <person name="Autard D."/>
            <person name="Nouaud D."/>
            <person name="Ashburner M."/>
            <person name="Anxolabehere D."/>
        </authorList>
    </citation>
    <scope>NUCLEOTIDE SEQUENCE [LARGE SCALE GENOMIC DNA]</scope>
    <source>
        <strain evidence="6">Berkeley</strain>
    </source>
</reference>
<dbReference type="PANTHER" id="PTHR10380:SF218">
    <property type="entry name" value="ADULT CUTICLE PROTEIN 65AA-RELATED"/>
    <property type="match status" value="1"/>
</dbReference>
<feature type="chain" id="PRO_5004335031" evidence="3">
    <location>
        <begin position="23"/>
        <end position="117"/>
    </location>
</feature>
<dbReference type="Bgee" id="FBgn0052404">
    <property type="expression patterns" value="Expressed in larva"/>
</dbReference>
<dbReference type="PANTHER" id="PTHR10380">
    <property type="entry name" value="CUTICLE PROTEIN"/>
    <property type="match status" value="1"/>
</dbReference>
<keyword evidence="1 2" id="KW-0193">Cuticle</keyword>
<dbReference type="eggNOG" id="ENOG502RNFF">
    <property type="taxonomic scope" value="Eukaryota"/>
</dbReference>
<dbReference type="RefSeq" id="NP_729147.1">
    <property type="nucleotide sequence ID" value="NM_168159.3"/>
</dbReference>
<reference evidence="4 6" key="2">
    <citation type="journal article" date="2002" name="Genome Biol.">
        <title>Finishing a whole-genome shotgun: release 3 of the Drosophila melanogaster euchromatic genome sequence.</title>
        <authorList>
            <person name="Celniker S.E."/>
            <person name="Wheeler D.A."/>
            <person name="Kronmiller B."/>
            <person name="Carlson J.W."/>
            <person name="Halpern A."/>
            <person name="Patel S."/>
            <person name="Adams M."/>
            <person name="Champe M."/>
            <person name="Dugan S.P."/>
            <person name="Frise E."/>
            <person name="Hodgson A."/>
            <person name="George R.A."/>
            <person name="Hoskins R.A."/>
            <person name="Laverty T."/>
            <person name="Muzny D.M."/>
            <person name="Nelson C.R."/>
            <person name="Pacleb J.M."/>
            <person name="Park S."/>
            <person name="Pfeiffer B.D."/>
            <person name="Richards S."/>
            <person name="Sodergren E.J."/>
            <person name="Svirskas R."/>
            <person name="Tabor P.E."/>
            <person name="Wan K."/>
            <person name="Stapleton M."/>
            <person name="Sutton G.G."/>
            <person name="Venter C."/>
            <person name="Weinstock G."/>
            <person name="Scherer S.E."/>
            <person name="Myers E.W."/>
            <person name="Gibbs R.A."/>
            <person name="Rubin G.M."/>
        </authorList>
    </citation>
    <scope>NUCLEOTIDE SEQUENCE [LARGE SCALE GENOMIC DNA]</scope>
    <source>
        <strain evidence="6">Berkeley</strain>
    </source>
</reference>
<dbReference type="STRING" id="7227.FBpp0076731"/>
<dbReference type="Pfam" id="PF00379">
    <property type="entry name" value="Chitin_bind_4"/>
    <property type="match status" value="1"/>
</dbReference>
<dbReference type="FlyBase" id="FBgn0052404">
    <property type="gene designation" value="Cpr65Aw"/>
</dbReference>
<name>Q9VRU7_DROME</name>
<gene>
    <name evidence="4 5" type="primary">Cpr65Aw</name>
    <name evidence="4" type="synonym">C32404</name>
    <name evidence="4" type="synonym">CG10461</name>
    <name evidence="4" type="synonym">Dmel\CG32404</name>
    <name evidence="4" type="synonym">DmelCpr65Aw</name>
    <name evidence="4 5" type="ORF">CG32404</name>
    <name evidence="4" type="ORF">Dmel_CG32404</name>
</gene>
<dbReference type="GO" id="GO:0062129">
    <property type="term" value="C:chitin-based extracellular matrix"/>
    <property type="evidence" value="ECO:0000255"/>
    <property type="project" value="FlyBase"/>
</dbReference>
<reference evidence="4 6" key="8">
    <citation type="journal article" date="2007" name="Science">
        <title>Sequence finishing and mapping of Drosophila melanogaster heterochromatin.</title>
        <authorList>
            <person name="Hoskins R.A."/>
            <person name="Carlson J.W."/>
            <person name="Kennedy C."/>
            <person name="Acevedo D."/>
            <person name="Evans-Holm M."/>
            <person name="Frise E."/>
            <person name="Wan K.H."/>
            <person name="Park S."/>
            <person name="Mendez-Lago M."/>
            <person name="Rossi F."/>
            <person name="Villasante A."/>
            <person name="Dimitri P."/>
            <person name="Karpen G.H."/>
            <person name="Celniker S.E."/>
        </authorList>
    </citation>
    <scope>NUCLEOTIDE SEQUENCE [LARGE SCALE GENOMIC DNA]</scope>
    <source>
        <strain evidence="6">Berkeley</strain>
    </source>
</reference>
<evidence type="ECO:0000256" key="2">
    <source>
        <dbReference type="PROSITE-ProRule" id="PRU00497"/>
    </source>
</evidence>
<dbReference type="GeneID" id="38706"/>
<dbReference type="GO" id="GO:0040003">
    <property type="term" value="P:chitin-based cuticle development"/>
    <property type="evidence" value="ECO:0000255"/>
    <property type="project" value="FlyBase"/>
</dbReference>
<evidence type="ECO:0000313" key="5">
    <source>
        <dbReference type="FlyBase" id="FBgn0052404"/>
    </source>
</evidence>
<dbReference type="AGR" id="FB:FBgn0052404"/>
<dbReference type="AlphaFoldDB" id="Q9VRU7"/>
<keyword evidence="6" id="KW-1185">Reference proteome</keyword>
<feature type="signal peptide" evidence="3">
    <location>
        <begin position="1"/>
        <end position="22"/>
    </location>
</feature>
<evidence type="ECO:0000256" key="1">
    <source>
        <dbReference type="ARBA" id="ARBA00022460"/>
    </source>
</evidence>
<reference evidence="4 6" key="9">
    <citation type="journal article" date="2015" name="G3 (Bethesda)">
        <title>Gene Model Annotations for Drosophila melanogaster: Impact of High-Throughput Data.</title>
        <authorList>
            <consortium name="FlyBase Consortium"/>
            <person name="Matthews B.B."/>
            <person name="Dos Santos G."/>
            <person name="Crosby M.A."/>
            <person name="Emmert D.B."/>
            <person name="St Pierre S.E."/>
            <person name="Gramates L.S."/>
            <person name="Zhou P."/>
            <person name="Schroeder A.J."/>
            <person name="Falls K."/>
            <person name="Strelets V."/>
            <person name="Russo S.M."/>
            <person name="Gelbart W.M."/>
            <person name="null"/>
        </authorList>
    </citation>
    <scope>NUCLEOTIDE SEQUENCE [LARGE SCALE GENOMIC DNA]</scope>
    <source>
        <strain evidence="6">Berkeley</strain>
    </source>
</reference>
<dbReference type="FunCoup" id="Q9VRU7">
    <property type="interactions" value="56"/>
</dbReference>
<proteinExistence type="predicted"/>
<dbReference type="PRINTS" id="PR00947">
    <property type="entry name" value="CUTICLE"/>
</dbReference>
<dbReference type="InterPro" id="IPR031311">
    <property type="entry name" value="CHIT_BIND_RR_consensus"/>
</dbReference>
<dbReference type="PROSITE" id="PS51155">
    <property type="entry name" value="CHIT_BIND_RR_2"/>
    <property type="match status" value="1"/>
</dbReference>